<feature type="transmembrane region" description="Helical" evidence="6">
    <location>
        <begin position="472"/>
        <end position="492"/>
    </location>
</feature>
<evidence type="ECO:0000256" key="6">
    <source>
        <dbReference type="SAM" id="Phobius"/>
    </source>
</evidence>
<feature type="transmembrane region" description="Helical" evidence="6">
    <location>
        <begin position="208"/>
        <end position="227"/>
    </location>
</feature>
<reference evidence="7 8" key="1">
    <citation type="submission" date="2024-02" db="EMBL/GenBank/DDBJ databases">
        <title>High-quality chromosome-scale genome assembly of Pensacola bahiagrass (Paspalum notatum Flugge var. saurae).</title>
        <authorList>
            <person name="Vega J.M."/>
            <person name="Podio M."/>
            <person name="Orjuela J."/>
            <person name="Siena L.A."/>
            <person name="Pessino S.C."/>
            <person name="Combes M.C."/>
            <person name="Mariac C."/>
            <person name="Albertini E."/>
            <person name="Pupilli F."/>
            <person name="Ortiz J.P.A."/>
            <person name="Leblanc O."/>
        </authorList>
    </citation>
    <scope>NUCLEOTIDE SEQUENCE [LARGE SCALE GENOMIC DNA]</scope>
    <source>
        <strain evidence="7">R1</strain>
        <tissue evidence="7">Leaf</tissue>
    </source>
</reference>
<dbReference type="GO" id="GO:0022857">
    <property type="term" value="F:transmembrane transporter activity"/>
    <property type="evidence" value="ECO:0007669"/>
    <property type="project" value="InterPro"/>
</dbReference>
<evidence type="ECO:0000256" key="3">
    <source>
        <dbReference type="ARBA" id="ARBA00022692"/>
    </source>
</evidence>
<name>A0AAQ3X9I4_PASNO</name>
<dbReference type="Proteomes" id="UP001341281">
    <property type="component" value="Chromosome 08"/>
</dbReference>
<dbReference type="GO" id="GO:0016020">
    <property type="term" value="C:membrane"/>
    <property type="evidence" value="ECO:0007669"/>
    <property type="project" value="UniProtKB-SubCell"/>
</dbReference>
<dbReference type="PANTHER" id="PTHR11654">
    <property type="entry name" value="OLIGOPEPTIDE TRANSPORTER-RELATED"/>
    <property type="match status" value="1"/>
</dbReference>
<dbReference type="InterPro" id="IPR000109">
    <property type="entry name" value="POT_fam"/>
</dbReference>
<protein>
    <submittedName>
        <fullName evidence="7">Uncharacterized protein</fullName>
    </submittedName>
</protein>
<accession>A0AAQ3X9I4</accession>
<dbReference type="AlphaFoldDB" id="A0AAQ3X9I4"/>
<evidence type="ECO:0000256" key="1">
    <source>
        <dbReference type="ARBA" id="ARBA00004141"/>
    </source>
</evidence>
<evidence type="ECO:0000256" key="4">
    <source>
        <dbReference type="ARBA" id="ARBA00022989"/>
    </source>
</evidence>
<feature type="transmembrane region" description="Helical" evidence="6">
    <location>
        <begin position="353"/>
        <end position="374"/>
    </location>
</feature>
<feature type="transmembrane region" description="Helical" evidence="6">
    <location>
        <begin position="395"/>
        <end position="415"/>
    </location>
</feature>
<feature type="transmembrane region" description="Helical" evidence="6">
    <location>
        <begin position="50"/>
        <end position="71"/>
    </location>
</feature>
<gene>
    <name evidence="7" type="ORF">U9M48_034972</name>
</gene>
<keyword evidence="5 6" id="KW-0472">Membrane</keyword>
<comment type="subcellular location">
    <subcellularLocation>
        <location evidence="1">Membrane</location>
        <topology evidence="1">Multi-pass membrane protein</topology>
    </subcellularLocation>
</comment>
<proteinExistence type="inferred from homology"/>
<feature type="transmembrane region" description="Helical" evidence="6">
    <location>
        <begin position="521"/>
        <end position="538"/>
    </location>
</feature>
<dbReference type="Pfam" id="PF00854">
    <property type="entry name" value="PTR2"/>
    <property type="match status" value="1"/>
</dbReference>
<evidence type="ECO:0000256" key="2">
    <source>
        <dbReference type="ARBA" id="ARBA00005982"/>
    </source>
</evidence>
<keyword evidence="3 6" id="KW-0812">Transmembrane</keyword>
<keyword evidence="4 6" id="KW-1133">Transmembrane helix</keyword>
<dbReference type="InterPro" id="IPR036259">
    <property type="entry name" value="MFS_trans_sf"/>
</dbReference>
<evidence type="ECO:0000313" key="8">
    <source>
        <dbReference type="Proteomes" id="UP001341281"/>
    </source>
</evidence>
<feature type="transmembrane region" description="Helical" evidence="6">
    <location>
        <begin position="174"/>
        <end position="196"/>
    </location>
</feature>
<evidence type="ECO:0000313" key="7">
    <source>
        <dbReference type="EMBL" id="WVZ88452.1"/>
    </source>
</evidence>
<feature type="transmembrane region" description="Helical" evidence="6">
    <location>
        <begin position="83"/>
        <end position="102"/>
    </location>
</feature>
<keyword evidence="8" id="KW-1185">Reference proteome</keyword>
<organism evidence="7 8">
    <name type="scientific">Paspalum notatum var. saurae</name>
    <dbReference type="NCBI Taxonomy" id="547442"/>
    <lineage>
        <taxon>Eukaryota</taxon>
        <taxon>Viridiplantae</taxon>
        <taxon>Streptophyta</taxon>
        <taxon>Embryophyta</taxon>
        <taxon>Tracheophyta</taxon>
        <taxon>Spermatophyta</taxon>
        <taxon>Magnoliopsida</taxon>
        <taxon>Liliopsida</taxon>
        <taxon>Poales</taxon>
        <taxon>Poaceae</taxon>
        <taxon>PACMAD clade</taxon>
        <taxon>Panicoideae</taxon>
        <taxon>Andropogonodae</taxon>
        <taxon>Paspaleae</taxon>
        <taxon>Paspalinae</taxon>
        <taxon>Paspalum</taxon>
    </lineage>
</organism>
<dbReference type="SUPFAM" id="SSF103473">
    <property type="entry name" value="MFS general substrate transporter"/>
    <property type="match status" value="1"/>
</dbReference>
<dbReference type="EMBL" id="CP144752">
    <property type="protein sequence ID" value="WVZ88452.1"/>
    <property type="molecule type" value="Genomic_DNA"/>
</dbReference>
<feature type="transmembrane region" description="Helical" evidence="6">
    <location>
        <begin position="435"/>
        <end position="460"/>
    </location>
</feature>
<feature type="transmembrane region" description="Helical" evidence="6">
    <location>
        <begin position="7"/>
        <end position="30"/>
    </location>
</feature>
<sequence length="594" mass="64592">MVSVLYVLVHLATDDIVGVLVVVNFLVHVPNLQNMVAYLRGVMHVGVSDSSTTVTNFIGAMCGFALLGGFLSDSYITCSTTMLLSVPLVILGYGLLSLQAYIPSLHPPSCSNPTPDDPTSSICKQVQGWSAALLYTALYTNALGEGIMRACLPALGADQFDGDNPSEASQQSSFFNWFTLFLSIGSIAGLILIVWLENTRGWDIGFGLSALLLLLGLLVSAAGIPFYRNRVPQGSPLTRILQVLVVAFKNRKLVVVPAQNVEQEAQEDSNGSVDEVPRRTNDLKFLDKACINTGRDDGPWSACSVAKVNETKIVLRMVPLLLSCTVAQVPNPLLVAFTVQQGMTTDTRLGGVHVYPAMLFVIPSIFQALMLLAYDQLLVPLLRRRTGYSRGVTHLQRVGVGFLATFVAPAVAAVVESKRKAMAAGAAGGGGRQMSLFWLSPQFFLIGVADTTSFVGLLEFFNVEAPRDMKSIGVALFWCQIGMSSLLGTLLVRLVNAATRRGGGHGWLEGADLNSSHLDRFYWVVAAVAFLGWLNFLYQAKRYTYRHDPRVDANKSSADDDVEDHPILQPINHTMQCLFTRVLNPMMKQKIVLS</sequence>
<evidence type="ECO:0000256" key="5">
    <source>
        <dbReference type="ARBA" id="ARBA00023136"/>
    </source>
</evidence>
<dbReference type="Gene3D" id="1.20.1250.20">
    <property type="entry name" value="MFS general substrate transporter like domains"/>
    <property type="match status" value="1"/>
</dbReference>
<comment type="similarity">
    <text evidence="2">Belongs to the major facilitator superfamily. Proton-dependent oligopeptide transporter (POT/PTR) (TC 2.A.17) family.</text>
</comment>